<evidence type="ECO:0000313" key="2">
    <source>
        <dbReference type="Proteomes" id="UP000231371"/>
    </source>
</evidence>
<name>A0A2H0KFS5_9BACT</name>
<protein>
    <recommendedName>
        <fullName evidence="3">Ribbon-helix-helix protein CopG domain-containing protein</fullName>
    </recommendedName>
</protein>
<dbReference type="EMBL" id="PCVI01000036">
    <property type="protein sequence ID" value="PIQ70096.1"/>
    <property type="molecule type" value="Genomic_DNA"/>
</dbReference>
<evidence type="ECO:0000313" key="1">
    <source>
        <dbReference type="EMBL" id="PIQ70096.1"/>
    </source>
</evidence>
<evidence type="ECO:0008006" key="3">
    <source>
        <dbReference type="Google" id="ProtNLM"/>
    </source>
</evidence>
<gene>
    <name evidence="1" type="ORF">COV89_02340</name>
</gene>
<reference evidence="1 2" key="1">
    <citation type="submission" date="2017-09" db="EMBL/GenBank/DDBJ databases">
        <title>Depth-based differentiation of microbial function through sediment-hosted aquifers and enrichment of novel symbionts in the deep terrestrial subsurface.</title>
        <authorList>
            <person name="Probst A.J."/>
            <person name="Ladd B."/>
            <person name="Jarett J.K."/>
            <person name="Geller-Mcgrath D.E."/>
            <person name="Sieber C.M."/>
            <person name="Emerson J.B."/>
            <person name="Anantharaman K."/>
            <person name="Thomas B.C."/>
            <person name="Malmstrom R."/>
            <person name="Stieglmeier M."/>
            <person name="Klingl A."/>
            <person name="Woyke T."/>
            <person name="Ryan C.M."/>
            <person name="Banfield J.F."/>
        </authorList>
    </citation>
    <scope>NUCLEOTIDE SEQUENCE [LARGE SCALE GENOMIC DNA]</scope>
    <source>
        <strain evidence="1">CG11_big_fil_rev_8_21_14_0_20_40_12</strain>
    </source>
</reference>
<dbReference type="Proteomes" id="UP000231371">
    <property type="component" value="Unassembled WGS sequence"/>
</dbReference>
<sequence length="98" mass="11728">MNQLTTFLDNDKTVRTQITLTKRLKHLIEEKARQNNQSLSEYLRRGAWISLLLEERESEELDKLADQAIGSVDLSKHPEWQTPVKIKRWVKQLRREWT</sequence>
<proteinExistence type="predicted"/>
<accession>A0A2H0KFS5</accession>
<comment type="caution">
    <text evidence="1">The sequence shown here is derived from an EMBL/GenBank/DDBJ whole genome shotgun (WGS) entry which is preliminary data.</text>
</comment>
<organism evidence="1 2">
    <name type="scientific">Candidatus Shapirobacteria bacterium CG11_big_fil_rev_8_21_14_0_20_40_12</name>
    <dbReference type="NCBI Taxonomy" id="1974889"/>
    <lineage>
        <taxon>Bacteria</taxon>
        <taxon>Candidatus Shapironibacteriota</taxon>
    </lineage>
</organism>
<dbReference type="AlphaFoldDB" id="A0A2H0KFS5"/>